<dbReference type="PANTHER" id="PTHR24207:SF2">
    <property type="entry name" value="ZYX102 PROTEIN"/>
    <property type="match status" value="1"/>
</dbReference>
<protein>
    <recommendedName>
        <fullName evidence="7">LIM zinc-binding domain-containing protein</fullName>
    </recommendedName>
</protein>
<dbReference type="PROSITE" id="PS00478">
    <property type="entry name" value="LIM_DOMAIN_1"/>
    <property type="match status" value="1"/>
</dbReference>
<dbReference type="SMART" id="SM00132">
    <property type="entry name" value="LIM"/>
    <property type="match status" value="3"/>
</dbReference>
<keyword evidence="3 5" id="KW-0862">Zinc</keyword>
<sequence>MTDLVDLETHSYLRELDSFGRPPPQQRILEREPMVTREFTQKLHNINITHQKKVSASSAMVPSSPPTNSLTKLGERRQMTRDEIDDLRNMVLKATRPKNPWMSSQGHSPEESRRYARQMSSSGDLQTPLNVSTTSSASKASLSPVSPLSNTGTTSSLTSNSSGRLPTPNGVFHARLTQVNDDDGSGGRPTSPLKTSKTYYHSSALVGRSPRAESPSSKITTKANGTTSIQFPSSDKPSNSGTRWRIRTVDEAPEAPPPTEALRKVIGTCCECQKAVFDDNSVTYALDSIFHDLCFVCSLCGRTLRGRKFYRVKDKNYCQEDYEYVGMHENAEKCEECGHPILDMVLQALGKSFHPSCFRCKQCRTKLDGIPFALDDEGNVFCMDDYQKKTLPRCAACLHSILPHAESGKVVRVVALNKEFHIACYVCEGCGVQLTNEVGGRCYPLNEHLLCRNCHVHWERTGGDRNPITDL</sequence>
<dbReference type="AlphaFoldDB" id="A0AA39M9T0"/>
<dbReference type="Proteomes" id="UP001175271">
    <property type="component" value="Unassembled WGS sequence"/>
</dbReference>
<feature type="compositionally biased region" description="Low complexity" evidence="6">
    <location>
        <begin position="131"/>
        <end position="163"/>
    </location>
</feature>
<dbReference type="Gene3D" id="2.10.110.10">
    <property type="entry name" value="Cysteine Rich Protein"/>
    <property type="match status" value="3"/>
</dbReference>
<feature type="region of interest" description="Disordered" evidence="6">
    <location>
        <begin position="53"/>
        <end position="81"/>
    </location>
</feature>
<keyword evidence="4 5" id="KW-0440">LIM domain</keyword>
<feature type="domain" description="LIM zinc-binding" evidence="7">
    <location>
        <begin position="267"/>
        <end position="328"/>
    </location>
</feature>
<dbReference type="GO" id="GO:0001725">
    <property type="term" value="C:stress fiber"/>
    <property type="evidence" value="ECO:0007669"/>
    <property type="project" value="TreeGrafter"/>
</dbReference>
<feature type="region of interest" description="Disordered" evidence="6">
    <location>
        <begin position="93"/>
        <end position="243"/>
    </location>
</feature>
<dbReference type="GO" id="GO:0098609">
    <property type="term" value="P:cell-cell adhesion"/>
    <property type="evidence" value="ECO:0007669"/>
    <property type="project" value="TreeGrafter"/>
</dbReference>
<evidence type="ECO:0000313" key="9">
    <source>
        <dbReference type="Proteomes" id="UP001175271"/>
    </source>
</evidence>
<evidence type="ECO:0000256" key="6">
    <source>
        <dbReference type="SAM" id="MobiDB-lite"/>
    </source>
</evidence>
<evidence type="ECO:0000256" key="5">
    <source>
        <dbReference type="PROSITE-ProRule" id="PRU00125"/>
    </source>
</evidence>
<dbReference type="EMBL" id="JAUCMV010000001">
    <property type="protein sequence ID" value="KAK0425988.1"/>
    <property type="molecule type" value="Genomic_DNA"/>
</dbReference>
<dbReference type="InterPro" id="IPR001781">
    <property type="entry name" value="Znf_LIM"/>
</dbReference>
<feature type="compositionally biased region" description="Polar residues" evidence="6">
    <location>
        <begin position="214"/>
        <end position="242"/>
    </location>
</feature>
<evidence type="ECO:0000256" key="3">
    <source>
        <dbReference type="ARBA" id="ARBA00022833"/>
    </source>
</evidence>
<reference evidence="8" key="1">
    <citation type="submission" date="2023-06" db="EMBL/GenBank/DDBJ databases">
        <title>Genomic analysis of the entomopathogenic nematode Steinernema hermaphroditum.</title>
        <authorList>
            <person name="Schwarz E.M."/>
            <person name="Heppert J.K."/>
            <person name="Baniya A."/>
            <person name="Schwartz H.T."/>
            <person name="Tan C.-H."/>
            <person name="Antoshechkin I."/>
            <person name="Sternberg P.W."/>
            <person name="Goodrich-Blair H."/>
            <person name="Dillman A.R."/>
        </authorList>
    </citation>
    <scope>NUCLEOTIDE SEQUENCE</scope>
    <source>
        <strain evidence="8">PS9179</strain>
        <tissue evidence="8">Whole animal</tissue>
    </source>
</reference>
<dbReference type="GO" id="GO:0046872">
    <property type="term" value="F:metal ion binding"/>
    <property type="evidence" value="ECO:0007669"/>
    <property type="project" value="UniProtKB-KW"/>
</dbReference>
<organism evidence="8 9">
    <name type="scientific">Steinernema hermaphroditum</name>
    <dbReference type="NCBI Taxonomy" id="289476"/>
    <lineage>
        <taxon>Eukaryota</taxon>
        <taxon>Metazoa</taxon>
        <taxon>Ecdysozoa</taxon>
        <taxon>Nematoda</taxon>
        <taxon>Chromadorea</taxon>
        <taxon>Rhabditida</taxon>
        <taxon>Tylenchina</taxon>
        <taxon>Panagrolaimomorpha</taxon>
        <taxon>Strongyloidoidea</taxon>
        <taxon>Steinernematidae</taxon>
        <taxon>Steinernema</taxon>
    </lineage>
</organism>
<evidence type="ECO:0000313" key="8">
    <source>
        <dbReference type="EMBL" id="KAK0425988.1"/>
    </source>
</evidence>
<feature type="domain" description="LIM zinc-binding" evidence="7">
    <location>
        <begin position="393"/>
        <end position="461"/>
    </location>
</feature>
<evidence type="ECO:0000256" key="2">
    <source>
        <dbReference type="ARBA" id="ARBA00022737"/>
    </source>
</evidence>
<gene>
    <name evidence="8" type="ORF">QR680_009490</name>
</gene>
<evidence type="ECO:0000256" key="1">
    <source>
        <dbReference type="ARBA" id="ARBA00022723"/>
    </source>
</evidence>
<comment type="caution">
    <text evidence="8">The sequence shown here is derived from an EMBL/GenBank/DDBJ whole genome shotgun (WGS) entry which is preliminary data.</text>
</comment>
<evidence type="ECO:0000256" key="4">
    <source>
        <dbReference type="ARBA" id="ARBA00023038"/>
    </source>
</evidence>
<feature type="compositionally biased region" description="Polar residues" evidence="6">
    <location>
        <begin position="192"/>
        <end position="201"/>
    </location>
</feature>
<feature type="domain" description="LIM zinc-binding" evidence="7">
    <location>
        <begin position="332"/>
        <end position="392"/>
    </location>
</feature>
<evidence type="ECO:0000259" key="7">
    <source>
        <dbReference type="PROSITE" id="PS50023"/>
    </source>
</evidence>
<dbReference type="PROSITE" id="PS50023">
    <property type="entry name" value="LIM_DOMAIN_2"/>
    <property type="match status" value="3"/>
</dbReference>
<keyword evidence="2" id="KW-0677">Repeat</keyword>
<keyword evidence="9" id="KW-1185">Reference proteome</keyword>
<feature type="compositionally biased region" description="Polar residues" evidence="6">
    <location>
        <begin position="118"/>
        <end position="130"/>
    </location>
</feature>
<dbReference type="SUPFAM" id="SSF57716">
    <property type="entry name" value="Glucocorticoid receptor-like (DNA-binding domain)"/>
    <property type="match status" value="2"/>
</dbReference>
<proteinExistence type="predicted"/>
<dbReference type="PANTHER" id="PTHR24207">
    <property type="entry name" value="ZYX102 PROTEIN"/>
    <property type="match status" value="1"/>
</dbReference>
<name>A0AA39M9T0_9BILA</name>
<dbReference type="GO" id="GO:0005925">
    <property type="term" value="C:focal adhesion"/>
    <property type="evidence" value="ECO:0007669"/>
    <property type="project" value="TreeGrafter"/>
</dbReference>
<keyword evidence="1 5" id="KW-0479">Metal-binding</keyword>
<accession>A0AA39M9T0</accession>
<dbReference type="Pfam" id="PF00412">
    <property type="entry name" value="LIM"/>
    <property type="match status" value="3"/>
</dbReference>